<reference evidence="1" key="1">
    <citation type="submission" date="2020-01" db="EMBL/GenBank/DDBJ databases">
        <authorList>
            <person name="Meier V. D."/>
            <person name="Meier V D."/>
        </authorList>
    </citation>
    <scope>NUCLEOTIDE SEQUENCE</scope>
    <source>
        <strain evidence="1">HLG_WM_MAG_07</strain>
    </source>
</reference>
<dbReference type="EMBL" id="CACVAY010000117">
    <property type="protein sequence ID" value="CAA6823882.1"/>
    <property type="molecule type" value="Genomic_DNA"/>
</dbReference>
<proteinExistence type="predicted"/>
<sequence>MLGISRWTGKGGSYRTIQRFFLKTIPWEALNWSVAKASLE</sequence>
<evidence type="ECO:0000313" key="1">
    <source>
        <dbReference type="EMBL" id="CAA6823882.1"/>
    </source>
</evidence>
<feature type="non-terminal residue" evidence="1">
    <location>
        <position position="40"/>
    </location>
</feature>
<name>A0A6S6TT16_9GAMM</name>
<protein>
    <submittedName>
        <fullName evidence="1">Uncharacterized protein</fullName>
    </submittedName>
</protein>
<gene>
    <name evidence="1" type="ORF">HELGO_WM6737</name>
</gene>
<accession>A0A6S6TT16</accession>
<dbReference type="AlphaFoldDB" id="A0A6S6TT16"/>
<organism evidence="1">
    <name type="scientific">uncultured Thiotrichaceae bacterium</name>
    <dbReference type="NCBI Taxonomy" id="298394"/>
    <lineage>
        <taxon>Bacteria</taxon>
        <taxon>Pseudomonadati</taxon>
        <taxon>Pseudomonadota</taxon>
        <taxon>Gammaproteobacteria</taxon>
        <taxon>Thiotrichales</taxon>
        <taxon>Thiotrichaceae</taxon>
        <taxon>environmental samples</taxon>
    </lineage>
</organism>